<protein>
    <submittedName>
        <fullName evidence="2">Uncharacterized protein</fullName>
    </submittedName>
</protein>
<feature type="region of interest" description="Disordered" evidence="1">
    <location>
        <begin position="108"/>
        <end position="145"/>
    </location>
</feature>
<proteinExistence type="predicted"/>
<name>A0AAD1D8Y9_SPHMI</name>
<gene>
    <name evidence="2" type="ORF">SmB9_32550</name>
</gene>
<dbReference type="AlphaFoldDB" id="A0AAD1D8Y9"/>
<evidence type="ECO:0000256" key="1">
    <source>
        <dbReference type="SAM" id="MobiDB-lite"/>
    </source>
</evidence>
<accession>A0AAD1D8Y9</accession>
<feature type="compositionally biased region" description="Basic and acidic residues" evidence="1">
    <location>
        <begin position="108"/>
        <end position="117"/>
    </location>
</feature>
<feature type="region of interest" description="Disordered" evidence="1">
    <location>
        <begin position="1"/>
        <end position="62"/>
    </location>
</feature>
<dbReference type="Proteomes" id="UP000275727">
    <property type="component" value="Chromosome"/>
</dbReference>
<reference evidence="2 3" key="1">
    <citation type="submission" date="2018-06" db="EMBL/GenBank/DDBJ databases">
        <title>Complete Genome Sequence of the Microcystin-Degrading Bacterium Sphingosinicella microcystinivorans Strain B-9.</title>
        <authorList>
            <person name="Jin H."/>
            <person name="Nishizawa T."/>
            <person name="Guo Y."/>
            <person name="Nishizawa A."/>
            <person name="Park H."/>
            <person name="Kato H."/>
            <person name="Tsuji K."/>
            <person name="Harada K."/>
        </authorList>
    </citation>
    <scope>NUCLEOTIDE SEQUENCE [LARGE SCALE GENOMIC DNA]</scope>
    <source>
        <strain evidence="2 3">B9</strain>
    </source>
</reference>
<evidence type="ECO:0000313" key="2">
    <source>
        <dbReference type="EMBL" id="BBE35597.1"/>
    </source>
</evidence>
<dbReference type="EMBL" id="AP018711">
    <property type="protein sequence ID" value="BBE35597.1"/>
    <property type="molecule type" value="Genomic_DNA"/>
</dbReference>
<organism evidence="2 3">
    <name type="scientific">Sphingosinicella microcystinivorans</name>
    <dbReference type="NCBI Taxonomy" id="335406"/>
    <lineage>
        <taxon>Bacteria</taxon>
        <taxon>Pseudomonadati</taxon>
        <taxon>Pseudomonadota</taxon>
        <taxon>Alphaproteobacteria</taxon>
        <taxon>Sphingomonadales</taxon>
        <taxon>Sphingosinicellaceae</taxon>
        <taxon>Sphingosinicella</taxon>
    </lineage>
</organism>
<sequence length="145" mass="15887">MRCNAVPRRHGEGTARGTPTGRVQRHRVAGAESGAAGSRKMRALPIRQTHERRQFAPPEPCNVATGRVPGGIVAPATEHECVGPAGWIIVEKKKIGGRPCEVRMFGDREKGKPEIAGRRAKQRSKRRQRPGTCHACRKRASDIQS</sequence>
<feature type="compositionally biased region" description="Basic residues" evidence="1">
    <location>
        <begin position="118"/>
        <end position="129"/>
    </location>
</feature>
<evidence type="ECO:0000313" key="3">
    <source>
        <dbReference type="Proteomes" id="UP000275727"/>
    </source>
</evidence>
<dbReference type="KEGG" id="smic:SmB9_32550"/>